<feature type="signal peptide" evidence="1">
    <location>
        <begin position="1"/>
        <end position="25"/>
    </location>
</feature>
<keyword evidence="1" id="KW-0732">Signal</keyword>
<name>A0ABP4TD41_9ACTN</name>
<dbReference type="Proteomes" id="UP001500280">
    <property type="component" value="Unassembled WGS sequence"/>
</dbReference>
<organism evidence="2 3">
    <name type="scientific">Kribbella yunnanensis</name>
    <dbReference type="NCBI Taxonomy" id="190194"/>
    <lineage>
        <taxon>Bacteria</taxon>
        <taxon>Bacillati</taxon>
        <taxon>Actinomycetota</taxon>
        <taxon>Actinomycetes</taxon>
        <taxon>Propionibacteriales</taxon>
        <taxon>Kribbellaceae</taxon>
        <taxon>Kribbella</taxon>
    </lineage>
</organism>
<protein>
    <recommendedName>
        <fullName evidence="4">Secreted protein</fullName>
    </recommendedName>
</protein>
<evidence type="ECO:0008006" key="4">
    <source>
        <dbReference type="Google" id="ProtNLM"/>
    </source>
</evidence>
<dbReference type="EMBL" id="BAAANF010000010">
    <property type="protein sequence ID" value="GAA1686112.1"/>
    <property type="molecule type" value="Genomic_DNA"/>
</dbReference>
<evidence type="ECO:0000313" key="2">
    <source>
        <dbReference type="EMBL" id="GAA1686112.1"/>
    </source>
</evidence>
<keyword evidence="3" id="KW-1185">Reference proteome</keyword>
<feature type="chain" id="PRO_5045710418" description="Secreted protein" evidence="1">
    <location>
        <begin position="26"/>
        <end position="77"/>
    </location>
</feature>
<gene>
    <name evidence="2" type="ORF">GCM10009745_33360</name>
</gene>
<dbReference type="RefSeq" id="WP_344151945.1">
    <property type="nucleotide sequence ID" value="NZ_BAAANF010000010.1"/>
</dbReference>
<reference evidence="3" key="1">
    <citation type="journal article" date="2019" name="Int. J. Syst. Evol. Microbiol.">
        <title>The Global Catalogue of Microorganisms (GCM) 10K type strain sequencing project: providing services to taxonomists for standard genome sequencing and annotation.</title>
        <authorList>
            <consortium name="The Broad Institute Genomics Platform"/>
            <consortium name="The Broad Institute Genome Sequencing Center for Infectious Disease"/>
            <person name="Wu L."/>
            <person name="Ma J."/>
        </authorList>
    </citation>
    <scope>NUCLEOTIDE SEQUENCE [LARGE SCALE GENOMIC DNA]</scope>
    <source>
        <strain evidence="3">JCM 14307</strain>
    </source>
</reference>
<evidence type="ECO:0000313" key="3">
    <source>
        <dbReference type="Proteomes" id="UP001500280"/>
    </source>
</evidence>
<accession>A0ABP4TD41</accession>
<proteinExistence type="predicted"/>
<sequence length="77" mass="8314">MRKLIAALCLGAAAVAVAPAAPALAQVQGAPQHRGHFVLESECIREGNRILQTSPRAETYECRPFALGGFDLYVTYR</sequence>
<evidence type="ECO:0000256" key="1">
    <source>
        <dbReference type="SAM" id="SignalP"/>
    </source>
</evidence>
<comment type="caution">
    <text evidence="2">The sequence shown here is derived from an EMBL/GenBank/DDBJ whole genome shotgun (WGS) entry which is preliminary data.</text>
</comment>